<name>A0ABT6RHS9_9BACT</name>
<protein>
    <submittedName>
        <fullName evidence="1">DUF4230 domain-containing protein</fullName>
    </submittedName>
</protein>
<proteinExistence type="predicted"/>
<organism evidence="1 2">
    <name type="scientific">Pinibacter soli</name>
    <dbReference type="NCBI Taxonomy" id="3044211"/>
    <lineage>
        <taxon>Bacteria</taxon>
        <taxon>Pseudomonadati</taxon>
        <taxon>Bacteroidota</taxon>
        <taxon>Chitinophagia</taxon>
        <taxon>Chitinophagales</taxon>
        <taxon>Chitinophagaceae</taxon>
        <taxon>Pinibacter</taxon>
    </lineage>
</organism>
<evidence type="ECO:0000313" key="1">
    <source>
        <dbReference type="EMBL" id="MDI3322132.1"/>
    </source>
</evidence>
<gene>
    <name evidence="1" type="ORF">QJ048_20250</name>
</gene>
<dbReference type="EMBL" id="JASBRG010000007">
    <property type="protein sequence ID" value="MDI3322132.1"/>
    <property type="molecule type" value="Genomic_DNA"/>
</dbReference>
<dbReference type="RefSeq" id="WP_282336252.1">
    <property type="nucleotide sequence ID" value="NZ_JASBRG010000007.1"/>
</dbReference>
<sequence length="212" mass="23715">MIKSIRNIVITVLAVIVLVFVLRKLDVIPSFHDVFAPKPVVIDNTPILIKDIKQISQLFTITVYDEVVMDSTKYTQQNVISKILQYTVPGTVPSGFARVVLVAKGKVITGTDLQKITEKDVFAEKDSVSLQMPQSQILDVIVNPSDVSTFSETGDWLPDEITQVKSRIKNKLVQRALEQGVLNKANTQGISIMENFLRTLGYKKVVVRMRSN</sequence>
<dbReference type="InterPro" id="IPR025324">
    <property type="entry name" value="DUF4230"/>
</dbReference>
<keyword evidence="2" id="KW-1185">Reference proteome</keyword>
<accession>A0ABT6RHS9</accession>
<dbReference type="Pfam" id="PF14014">
    <property type="entry name" value="DUF4230"/>
    <property type="match status" value="1"/>
</dbReference>
<comment type="caution">
    <text evidence="1">The sequence shown here is derived from an EMBL/GenBank/DDBJ whole genome shotgun (WGS) entry which is preliminary data.</text>
</comment>
<reference evidence="1 2" key="1">
    <citation type="submission" date="2023-05" db="EMBL/GenBank/DDBJ databases">
        <title>Genome sequence of Pinibacter sp. MAH-24.</title>
        <authorList>
            <person name="Huq M.A."/>
        </authorList>
    </citation>
    <scope>NUCLEOTIDE SEQUENCE [LARGE SCALE GENOMIC DNA]</scope>
    <source>
        <strain evidence="1 2">MAH-24</strain>
    </source>
</reference>
<dbReference type="Proteomes" id="UP001226434">
    <property type="component" value="Unassembled WGS sequence"/>
</dbReference>
<evidence type="ECO:0000313" key="2">
    <source>
        <dbReference type="Proteomes" id="UP001226434"/>
    </source>
</evidence>